<feature type="domain" description="DUF6242" evidence="2">
    <location>
        <begin position="156"/>
        <end position="288"/>
    </location>
</feature>
<dbReference type="InterPro" id="IPR015943">
    <property type="entry name" value="WD40/YVTN_repeat-like_dom_sf"/>
</dbReference>
<reference evidence="3" key="2">
    <citation type="journal article" date="2024" name="Antonie Van Leeuwenhoek">
        <title>Roseihalotalea indica gen. nov., sp. nov., a halophilic Bacteroidetes from mesopelagic Southwest Indian Ocean with higher carbohydrate metabolic potential.</title>
        <authorList>
            <person name="Chen B."/>
            <person name="Zhang M."/>
            <person name="Lin D."/>
            <person name="Ye J."/>
            <person name="Tang K."/>
        </authorList>
    </citation>
    <scope>NUCLEOTIDE SEQUENCE</scope>
    <source>
        <strain evidence="3">TK19036</strain>
    </source>
</reference>
<dbReference type="GO" id="GO:0010411">
    <property type="term" value="P:xyloglucan metabolic process"/>
    <property type="evidence" value="ECO:0007669"/>
    <property type="project" value="TreeGrafter"/>
</dbReference>
<name>A0AA49GM58_9BACT</name>
<dbReference type="Pfam" id="PF18962">
    <property type="entry name" value="Por_Secre_tail"/>
    <property type="match status" value="1"/>
</dbReference>
<dbReference type="Gene3D" id="2.130.10.10">
    <property type="entry name" value="YVTN repeat-like/Quinoprotein amine dehydrogenase"/>
    <property type="match status" value="4"/>
</dbReference>
<sequence length="904" mass="100738">MKKLFIVDIRKTLVFSLFIALTISQVQGQWIQSESLVGGSIVWDMIEYKGDIYIAMQDHGVFRSTDNGHSWKRVVTNSSGLGVFTLHNDQLLVCTSNALYKTSDGVTWTEEYIPTTPIYDIDSDGNTIAIAAFNGVYKSEDEGKTWIDISSDEMEQDFKSIYLNGDTLWAGGSNGALFTSTNSGEEWDKVVIDTTSIISQIFALENVLYLNMDYGGAVKSSDQGKNWESITSTLNYISSVNKISTRDSLLFLSDGYYIYVSDDAGSSWNKKEQLLPDVSMFSFLVTQDHIYVGTWGEGIFRNNLDVTDEWFNDNTGLHLIETNDILVDSGKIFLANDLSFIHSSTDEGASWRQHTNFNNSQTSRVWALLSEGGYLFAGLAGGGIQRSADFGDQWKIVNNGLTHTNVVDFAKNDTFIFAATDERLFRSEDFGEHWLDRTGEITSGIKSVYTYESSVLVGTWNGLFISEDNGDSWLKISANLPDGSIENLLYVDSTLFVATQFNGLYKTSDLGKTWTMVNDNFIFSLTQRNGYIFIGSWNGKVLVSSDMGKTWTSIGELLPDAIISALNFSDNFIIAGTRQSGHGIWMRPLHEIVPPTLTFHSKDSDSSFLIDQPLYFSSDQDLRTEEGRSLNDSTLKTIISVKNHKQQDVNFSATIKENRLFEVNIDSPQEGTYYTIIVDTVYNLSKLPNTVSISTPFKAVKNIVPTLTDVSFSIENGSAVEFNQEDFAKAFIDEDGDSLVSILLKSLPEHGILKLSNVNASVDQEISIHSLDKLIYIPNEGFSGVDHFTWNGFDGKEYAQNDARISIDIAVVTSIHKSQKEVQDVILKPNPASETIALLLNNNNSDTYYIRVLNSSGIEIRMITYNKNSLAANINIPINDLASGIYIVDIISSSNSIQKRFIKK</sequence>
<dbReference type="InterPro" id="IPR058667">
    <property type="entry name" value="DUF6242_C"/>
</dbReference>
<dbReference type="AlphaFoldDB" id="A0AA49GM58"/>
<proteinExistence type="predicted"/>
<dbReference type="SUPFAM" id="SSF110296">
    <property type="entry name" value="Oligoxyloglucan reducing end-specific cellobiohydrolase"/>
    <property type="match status" value="2"/>
</dbReference>
<dbReference type="NCBIfam" id="TIGR04183">
    <property type="entry name" value="Por_Secre_tail"/>
    <property type="match status" value="1"/>
</dbReference>
<feature type="domain" description="Secretion system C-terminal sorting" evidence="1">
    <location>
        <begin position="829"/>
        <end position="902"/>
    </location>
</feature>
<accession>A0AA49GM58</accession>
<dbReference type="PANTHER" id="PTHR43739">
    <property type="entry name" value="XYLOGLUCANASE (EUROFUNG)"/>
    <property type="match status" value="1"/>
</dbReference>
<evidence type="ECO:0000313" key="3">
    <source>
        <dbReference type="EMBL" id="WKN35115.1"/>
    </source>
</evidence>
<organism evidence="3">
    <name type="scientific">Roseihalotalea indica</name>
    <dbReference type="NCBI Taxonomy" id="2867963"/>
    <lineage>
        <taxon>Bacteria</taxon>
        <taxon>Pseudomonadati</taxon>
        <taxon>Bacteroidota</taxon>
        <taxon>Cytophagia</taxon>
        <taxon>Cytophagales</taxon>
        <taxon>Catalimonadaceae</taxon>
        <taxon>Roseihalotalea</taxon>
    </lineage>
</organism>
<dbReference type="PANTHER" id="PTHR43739:SF5">
    <property type="entry name" value="EXO-ALPHA-SIALIDASE"/>
    <property type="match status" value="1"/>
</dbReference>
<dbReference type="CDD" id="cd15482">
    <property type="entry name" value="Sialidase_non-viral"/>
    <property type="match status" value="1"/>
</dbReference>
<reference evidence="3" key="1">
    <citation type="journal article" date="2023" name="Comput. Struct. Biotechnol. J.">
        <title>Discovery of a novel marine Bacteroidetes with a rich repertoire of carbohydrate-active enzymes.</title>
        <authorList>
            <person name="Chen B."/>
            <person name="Liu G."/>
            <person name="Chen Q."/>
            <person name="Wang H."/>
            <person name="Liu L."/>
            <person name="Tang K."/>
        </authorList>
    </citation>
    <scope>NUCLEOTIDE SEQUENCE</scope>
    <source>
        <strain evidence="3">TK19036</strain>
    </source>
</reference>
<protein>
    <submittedName>
        <fullName evidence="3">YCF48-related protein</fullName>
    </submittedName>
</protein>
<dbReference type="Pfam" id="PF25852">
    <property type="entry name" value="DUF6242_C"/>
    <property type="match status" value="1"/>
</dbReference>
<dbReference type="EMBL" id="CP120682">
    <property type="protein sequence ID" value="WKN35115.1"/>
    <property type="molecule type" value="Genomic_DNA"/>
</dbReference>
<gene>
    <name evidence="3" type="ORF">K4G66_22320</name>
</gene>
<evidence type="ECO:0000259" key="2">
    <source>
        <dbReference type="Pfam" id="PF25852"/>
    </source>
</evidence>
<dbReference type="InterPro" id="IPR052025">
    <property type="entry name" value="Xyloglucanase_GH74"/>
</dbReference>
<dbReference type="InterPro" id="IPR026444">
    <property type="entry name" value="Secre_tail"/>
</dbReference>
<evidence type="ECO:0000259" key="1">
    <source>
        <dbReference type="Pfam" id="PF18962"/>
    </source>
</evidence>